<evidence type="ECO:0000313" key="2">
    <source>
        <dbReference type="EMBL" id="QHT18235.1"/>
    </source>
</evidence>
<dbReference type="EMBL" id="MN739652">
    <property type="protein sequence ID" value="QHT18235.1"/>
    <property type="molecule type" value="Genomic_DNA"/>
</dbReference>
<protein>
    <submittedName>
        <fullName evidence="2">Uncharacterized protein</fullName>
    </submittedName>
</protein>
<feature type="region of interest" description="Disordered" evidence="1">
    <location>
        <begin position="158"/>
        <end position="185"/>
    </location>
</feature>
<reference evidence="2" key="1">
    <citation type="journal article" date="2020" name="Nature">
        <title>Giant virus diversity and host interactions through global metagenomics.</title>
        <authorList>
            <person name="Schulz F."/>
            <person name="Roux S."/>
            <person name="Paez-Espino D."/>
            <person name="Jungbluth S."/>
            <person name="Walsh D.A."/>
            <person name="Denef V.J."/>
            <person name="McMahon K.D."/>
            <person name="Konstantinidis K.T."/>
            <person name="Eloe-Fadrosh E.A."/>
            <person name="Kyrpides N.C."/>
            <person name="Woyke T."/>
        </authorList>
    </citation>
    <scope>NUCLEOTIDE SEQUENCE</scope>
    <source>
        <strain evidence="2">GVMAG-M-3300023174-3</strain>
    </source>
</reference>
<organism evidence="2">
    <name type="scientific">viral metagenome</name>
    <dbReference type="NCBI Taxonomy" id="1070528"/>
    <lineage>
        <taxon>unclassified sequences</taxon>
        <taxon>metagenomes</taxon>
        <taxon>organismal metagenomes</taxon>
    </lineage>
</organism>
<feature type="compositionally biased region" description="Acidic residues" evidence="1">
    <location>
        <begin position="163"/>
        <end position="182"/>
    </location>
</feature>
<proteinExistence type="predicted"/>
<evidence type="ECO:0000256" key="1">
    <source>
        <dbReference type="SAM" id="MobiDB-lite"/>
    </source>
</evidence>
<sequence>MENIRREVATENPEGIFSKSSAIYRDILNKDLKAGLDITLRFDWCNENKFVVNYMASDLPVEDYTNYRKLSKDEFVEKLMAETKAFTMGKQNSVLDIHFAIGENHDLYYMYSDVKTPTNKVMASHNKNCKEGFLVYTPSQHGIATDLSPTNNDSIGANVNTEDLTDEPEDEAVEEEKEDDVGIPDTKLPAQMEHENAVDKLMEEEKKKQDAKMNENNLIVRKIDDVIGELEKIEKRDDRNNQQFSKVSRKYEEMMTYIDEYINNDLIKYETDFDKNTDLQRRYADLKKKWELYFEWRLQNQYSFLTEKLLDNVKFLRKRDEFISMLKELRNYINANLFGKPAIQGGKTKRRYRAPFQGASILFSLKNRRIAKQGFANVERRKKTIRKRMSKKQTKKFRRIG</sequence>
<accession>A0A6C0DSR8</accession>
<dbReference type="AlphaFoldDB" id="A0A6C0DSR8"/>
<name>A0A6C0DSR8_9ZZZZ</name>